<dbReference type="GO" id="GO:0015031">
    <property type="term" value="P:protein transport"/>
    <property type="evidence" value="ECO:0007669"/>
    <property type="project" value="UniProtKB-KW"/>
</dbReference>
<evidence type="ECO:0000256" key="8">
    <source>
        <dbReference type="ARBA" id="ARBA00022840"/>
    </source>
</evidence>
<dbReference type="Gene3D" id="1.10.8.60">
    <property type="match status" value="2"/>
</dbReference>
<proteinExistence type="inferred from homology"/>
<name>A0ABD1VMI1_9LAMI</name>
<evidence type="ECO:0000259" key="17">
    <source>
        <dbReference type="SMART" id="SM00382"/>
    </source>
</evidence>
<evidence type="ECO:0000256" key="15">
    <source>
        <dbReference type="ARBA" id="ARBA00064205"/>
    </source>
</evidence>
<accession>A0ABD1VMI1</accession>
<evidence type="ECO:0000256" key="1">
    <source>
        <dbReference type="ARBA" id="ARBA00004514"/>
    </source>
</evidence>
<dbReference type="GO" id="GO:0005829">
    <property type="term" value="C:cytosol"/>
    <property type="evidence" value="ECO:0007669"/>
    <property type="project" value="UniProtKB-SubCell"/>
</dbReference>
<comment type="subcellular location">
    <subcellularLocation>
        <location evidence="1">Cytoplasm</location>
        <location evidence="1">Cytosol</location>
    </subcellularLocation>
    <subcellularLocation>
        <location evidence="14">Peroxisome membrane</location>
    </subcellularLocation>
</comment>
<evidence type="ECO:0000256" key="13">
    <source>
        <dbReference type="ARBA" id="ARBA00034532"/>
    </source>
</evidence>
<dbReference type="GO" id="GO:0005778">
    <property type="term" value="C:peroxisomal membrane"/>
    <property type="evidence" value="ECO:0007669"/>
    <property type="project" value="UniProtKB-SubCell"/>
</dbReference>
<dbReference type="SMART" id="SM00382">
    <property type="entry name" value="AAA"/>
    <property type="match status" value="2"/>
</dbReference>
<dbReference type="FunFam" id="3.40.50.300:FF:000149">
    <property type="entry name" value="Nuclear valosin-containing protein-like"/>
    <property type="match status" value="1"/>
</dbReference>
<keyword evidence="6 16" id="KW-0547">Nucleotide-binding</keyword>
<dbReference type="GO" id="GO:0005524">
    <property type="term" value="F:ATP binding"/>
    <property type="evidence" value="ECO:0007669"/>
    <property type="project" value="UniProtKB-KW"/>
</dbReference>
<keyword evidence="4" id="KW-0963">Cytoplasm</keyword>
<evidence type="ECO:0000256" key="14">
    <source>
        <dbReference type="ARBA" id="ARBA00046271"/>
    </source>
</evidence>
<protein>
    <recommendedName>
        <fullName evidence="13">Peroxisomal ATPase PEX1</fullName>
    </recommendedName>
    <alternativeName>
        <fullName evidence="12">Peroxin-1</fullName>
    </alternativeName>
</protein>
<dbReference type="Proteomes" id="UP001604277">
    <property type="component" value="Unassembled WGS sequence"/>
</dbReference>
<keyword evidence="7" id="KW-0378">Hydrolase</keyword>
<dbReference type="Pfam" id="PF00004">
    <property type="entry name" value="AAA"/>
    <property type="match status" value="2"/>
</dbReference>
<dbReference type="PROSITE" id="PS00674">
    <property type="entry name" value="AAA"/>
    <property type="match status" value="1"/>
</dbReference>
<dbReference type="InterPro" id="IPR003960">
    <property type="entry name" value="ATPase_AAA_CS"/>
</dbReference>
<dbReference type="PANTHER" id="PTHR23077">
    <property type="entry name" value="AAA-FAMILY ATPASE"/>
    <property type="match status" value="1"/>
</dbReference>
<comment type="similarity">
    <text evidence="2 16">Belongs to the AAA ATPase family.</text>
</comment>
<evidence type="ECO:0000313" key="19">
    <source>
        <dbReference type="Proteomes" id="UP001604277"/>
    </source>
</evidence>
<keyword evidence="9" id="KW-0653">Protein transport</keyword>
<dbReference type="PANTHER" id="PTHR23077:SF12">
    <property type="entry name" value="PEROXISOMAL ATPASE PEX1"/>
    <property type="match status" value="1"/>
</dbReference>
<dbReference type="InterPro" id="IPR003959">
    <property type="entry name" value="ATPase_AAA_core"/>
</dbReference>
<dbReference type="FunFam" id="1.10.8.60:FF:000105">
    <property type="entry name" value="PeRoXisome assembly factor"/>
    <property type="match status" value="1"/>
</dbReference>
<dbReference type="Gene3D" id="3.40.50.300">
    <property type="entry name" value="P-loop containing nucleotide triphosphate hydrolases"/>
    <property type="match status" value="2"/>
</dbReference>
<keyword evidence="10" id="KW-0472">Membrane</keyword>
<reference evidence="19" key="1">
    <citation type="submission" date="2024-07" db="EMBL/GenBank/DDBJ databases">
        <title>Two chromosome-level genome assemblies of Korean endemic species Abeliophyllum distichum and Forsythia ovata (Oleaceae).</title>
        <authorList>
            <person name="Jang H."/>
        </authorList>
    </citation>
    <scope>NUCLEOTIDE SEQUENCE [LARGE SCALE GENOMIC DNA]</scope>
</reference>
<dbReference type="InterPro" id="IPR050168">
    <property type="entry name" value="AAA_ATPase_domain"/>
</dbReference>
<evidence type="ECO:0000256" key="11">
    <source>
        <dbReference type="ARBA" id="ARBA00023140"/>
    </source>
</evidence>
<comment type="caution">
    <text evidence="18">The sequence shown here is derived from an EMBL/GenBank/DDBJ whole genome shotgun (WGS) entry which is preliminary data.</text>
</comment>
<feature type="domain" description="AAA+ ATPase" evidence="17">
    <location>
        <begin position="327"/>
        <end position="460"/>
    </location>
</feature>
<evidence type="ECO:0000313" key="18">
    <source>
        <dbReference type="EMBL" id="KAL2538447.1"/>
    </source>
</evidence>
<gene>
    <name evidence="18" type="ORF">Fot_19838</name>
</gene>
<keyword evidence="3" id="KW-0813">Transport</keyword>
<dbReference type="Pfam" id="PF17862">
    <property type="entry name" value="AAA_lid_3"/>
    <property type="match status" value="1"/>
</dbReference>
<dbReference type="SUPFAM" id="SSF52540">
    <property type="entry name" value="P-loop containing nucleoside triphosphate hydrolases"/>
    <property type="match status" value="2"/>
</dbReference>
<keyword evidence="11" id="KW-0576">Peroxisome</keyword>
<evidence type="ECO:0000256" key="4">
    <source>
        <dbReference type="ARBA" id="ARBA00022490"/>
    </source>
</evidence>
<evidence type="ECO:0000256" key="6">
    <source>
        <dbReference type="ARBA" id="ARBA00022741"/>
    </source>
</evidence>
<dbReference type="AlphaFoldDB" id="A0ABD1VMI1"/>
<feature type="domain" description="AAA+ ATPase" evidence="17">
    <location>
        <begin position="39"/>
        <end position="192"/>
    </location>
</feature>
<evidence type="ECO:0000256" key="9">
    <source>
        <dbReference type="ARBA" id="ARBA00022927"/>
    </source>
</evidence>
<keyword evidence="5" id="KW-0677">Repeat</keyword>
<evidence type="ECO:0000256" key="16">
    <source>
        <dbReference type="RuleBase" id="RU003651"/>
    </source>
</evidence>
<evidence type="ECO:0000256" key="7">
    <source>
        <dbReference type="ARBA" id="ARBA00022801"/>
    </source>
</evidence>
<evidence type="ECO:0000256" key="3">
    <source>
        <dbReference type="ARBA" id="ARBA00022448"/>
    </source>
</evidence>
<sequence length="581" mass="62995">MTVSSLDWMGSAAPDVNNRLTALLSPTSGLLFSTYNLPRPGHILIYGPAGSGKTLLARVSAASVERHKDILAHIVFVCCSRLALEKPPSIRQALSGYISEAFDHAPSVIILDDLDSIITSSSELEGSQPSSSSSALVEFLNDILDEYEEKCRTTCGIGPIAFIASAQSLTNVPQSLSSSGRFDFHVKLPVPAASERSALLKHEIQKRSLQCSDDVLLEIASKCDGYDAYDLEILVDRSVHAAIGRFLSIDLSFHKHEKPTLVRDDFFLAMDNFLPIAMRDITKPVKEGGYSGWEDVGGLDDIQNSIKEIIELPSKFPNTFIQSPLRMRSNVLLYGPPGCGKTHIVGAAAAACSLRFISVKGPELLNKYIGASEQAVRDIFSKAAAAAPCLLFFDEFDSIAPKRGHDNTGVTDRVSQSKLDGVEVLTGVFVFAATSRPDLLDAALLRPGRLDRLLFCDFPSRRERLDILAVLSRKLPFADDVNLDAIAHMTEGLSGADLQALLSDAQLEAVHNFLDSENGSNQGKMPVITDALLKSIASNAKPSVSEAEKRRLYDIYGQFLDSKRSVAAQSRDAKGKRATLA</sequence>
<keyword evidence="8 16" id="KW-0067">ATP-binding</keyword>
<evidence type="ECO:0000256" key="10">
    <source>
        <dbReference type="ARBA" id="ARBA00023136"/>
    </source>
</evidence>
<evidence type="ECO:0000256" key="5">
    <source>
        <dbReference type="ARBA" id="ARBA00022737"/>
    </source>
</evidence>
<dbReference type="EMBL" id="JBFOLJ010000005">
    <property type="protein sequence ID" value="KAL2538447.1"/>
    <property type="molecule type" value="Genomic_DNA"/>
</dbReference>
<keyword evidence="19" id="KW-1185">Reference proteome</keyword>
<dbReference type="GO" id="GO:0016787">
    <property type="term" value="F:hydrolase activity"/>
    <property type="evidence" value="ECO:0007669"/>
    <property type="project" value="UniProtKB-KW"/>
</dbReference>
<dbReference type="InterPro" id="IPR041569">
    <property type="entry name" value="AAA_lid_3"/>
</dbReference>
<evidence type="ECO:0000256" key="2">
    <source>
        <dbReference type="ARBA" id="ARBA00006914"/>
    </source>
</evidence>
<evidence type="ECO:0000256" key="12">
    <source>
        <dbReference type="ARBA" id="ARBA00032509"/>
    </source>
</evidence>
<organism evidence="18 19">
    <name type="scientific">Forsythia ovata</name>
    <dbReference type="NCBI Taxonomy" id="205694"/>
    <lineage>
        <taxon>Eukaryota</taxon>
        <taxon>Viridiplantae</taxon>
        <taxon>Streptophyta</taxon>
        <taxon>Embryophyta</taxon>
        <taxon>Tracheophyta</taxon>
        <taxon>Spermatophyta</taxon>
        <taxon>Magnoliopsida</taxon>
        <taxon>eudicotyledons</taxon>
        <taxon>Gunneridae</taxon>
        <taxon>Pentapetalae</taxon>
        <taxon>asterids</taxon>
        <taxon>lamiids</taxon>
        <taxon>Lamiales</taxon>
        <taxon>Oleaceae</taxon>
        <taxon>Forsythieae</taxon>
        <taxon>Forsythia</taxon>
    </lineage>
</organism>
<dbReference type="InterPro" id="IPR003593">
    <property type="entry name" value="AAA+_ATPase"/>
</dbReference>
<comment type="subunit">
    <text evidence="15">Interacts with PEX6; forming the PEX1-PEX6 AAA ATPase complex, which is composed of a heterohexamer formed by a trimer of PEX1-PEX6 dimers.</text>
</comment>
<dbReference type="InterPro" id="IPR027417">
    <property type="entry name" value="P-loop_NTPase"/>
</dbReference>